<evidence type="ECO:0000256" key="3">
    <source>
        <dbReference type="ARBA" id="ARBA00023002"/>
    </source>
</evidence>
<evidence type="ECO:0000313" key="5">
    <source>
        <dbReference type="Proteomes" id="UP000294813"/>
    </source>
</evidence>
<gene>
    <name evidence="4" type="ORF">EDD73_11833</name>
</gene>
<dbReference type="Proteomes" id="UP000294813">
    <property type="component" value="Unassembled WGS sequence"/>
</dbReference>
<dbReference type="PANTHER" id="PTHR36925:SF1">
    <property type="entry name" value="COBALT-PRECORRIN-6A REDUCTASE"/>
    <property type="match status" value="1"/>
</dbReference>
<reference evidence="4 5" key="1">
    <citation type="submission" date="2019-03" db="EMBL/GenBank/DDBJ databases">
        <title>Genomic Encyclopedia of Type Strains, Phase IV (KMG-IV): sequencing the most valuable type-strain genomes for metagenomic binning, comparative biology and taxonomic classification.</title>
        <authorList>
            <person name="Goeker M."/>
        </authorList>
    </citation>
    <scope>NUCLEOTIDE SEQUENCE [LARGE SCALE GENOMIC DNA]</scope>
    <source>
        <strain evidence="4 5">DSM 11170</strain>
    </source>
</reference>
<dbReference type="PROSITE" id="PS51014">
    <property type="entry name" value="COBK_CBIJ"/>
    <property type="match status" value="1"/>
</dbReference>
<organism evidence="4 5">
    <name type="scientific">Heliophilum fasciatum</name>
    <dbReference type="NCBI Taxonomy" id="35700"/>
    <lineage>
        <taxon>Bacteria</taxon>
        <taxon>Bacillati</taxon>
        <taxon>Bacillota</taxon>
        <taxon>Clostridia</taxon>
        <taxon>Eubacteriales</taxon>
        <taxon>Heliobacteriaceae</taxon>
        <taxon>Heliophilum</taxon>
    </lineage>
</organism>
<protein>
    <submittedName>
        <fullName evidence="4">Precorrin-6A/cobalt-precorrin-6A reductase</fullName>
    </submittedName>
</protein>
<evidence type="ECO:0000256" key="2">
    <source>
        <dbReference type="ARBA" id="ARBA00022573"/>
    </source>
</evidence>
<comment type="caution">
    <text evidence="4">The sequence shown here is derived from an EMBL/GenBank/DDBJ whole genome shotgun (WGS) entry which is preliminary data.</text>
</comment>
<proteinExistence type="predicted"/>
<dbReference type="InterPro" id="IPR003723">
    <property type="entry name" value="Precorrin-6x_reduct"/>
</dbReference>
<name>A0A4R2RI94_9FIRM</name>
<dbReference type="RefSeq" id="WP_165876447.1">
    <property type="nucleotide sequence ID" value="NZ_JAOQNU010000017.1"/>
</dbReference>
<evidence type="ECO:0000313" key="4">
    <source>
        <dbReference type="EMBL" id="TCP63490.1"/>
    </source>
</evidence>
<comment type="pathway">
    <text evidence="1">Cofactor biosynthesis; adenosylcobalamin biosynthesis.</text>
</comment>
<dbReference type="UniPathway" id="UPA00148"/>
<evidence type="ECO:0000256" key="1">
    <source>
        <dbReference type="ARBA" id="ARBA00004953"/>
    </source>
</evidence>
<keyword evidence="2" id="KW-0169">Cobalamin biosynthesis</keyword>
<keyword evidence="3" id="KW-0560">Oxidoreductase</keyword>
<accession>A0A4R2RI94</accession>
<dbReference type="EMBL" id="SLXT01000018">
    <property type="protein sequence ID" value="TCP63490.1"/>
    <property type="molecule type" value="Genomic_DNA"/>
</dbReference>
<keyword evidence="5" id="KW-1185">Reference proteome</keyword>
<dbReference type="PANTHER" id="PTHR36925">
    <property type="entry name" value="COBALT-PRECORRIN-6A REDUCTASE"/>
    <property type="match status" value="1"/>
</dbReference>
<sequence>MIWVVAGTRDARQLIEKLEQKRIKVLATVVSDYGEQLLRQQASADLRIFKGALTPEGMITFVQTQQVRAIVDATHPYAQVVSSALIDVARQCQIPYLRYERASSQLPEAERLKVAATWDECLAWLQQLPPGQGVFLATGSRKLPDLVPALQAMGHRPVVRILPDPEQVALCLQMGLSPAQVIAMQGPFSADMNRAMFQQVGADCLVTKDSGHVGGALDKIEPALALGMDVIVVGRPSLAYPEMTDDAQHVLNWVAHVLEQPAR</sequence>
<dbReference type="GO" id="GO:0016994">
    <property type="term" value="F:precorrin-6A reductase activity"/>
    <property type="evidence" value="ECO:0007669"/>
    <property type="project" value="InterPro"/>
</dbReference>
<dbReference type="GO" id="GO:0009236">
    <property type="term" value="P:cobalamin biosynthetic process"/>
    <property type="evidence" value="ECO:0007669"/>
    <property type="project" value="UniProtKB-UniPathway"/>
</dbReference>
<dbReference type="AlphaFoldDB" id="A0A4R2RI94"/>
<dbReference type="NCBIfam" id="TIGR00715">
    <property type="entry name" value="precor6x_red"/>
    <property type="match status" value="1"/>
</dbReference>
<dbReference type="Pfam" id="PF02571">
    <property type="entry name" value="CbiJ"/>
    <property type="match status" value="1"/>
</dbReference>